<dbReference type="InterPro" id="IPR003439">
    <property type="entry name" value="ABC_transporter-like_ATP-bd"/>
</dbReference>
<proteinExistence type="predicted"/>
<evidence type="ECO:0000313" key="4">
    <source>
        <dbReference type="EMBL" id="MEA1079832.1"/>
    </source>
</evidence>
<dbReference type="InterPro" id="IPR017871">
    <property type="entry name" value="ABC_transporter-like_CS"/>
</dbReference>
<evidence type="ECO:0000256" key="1">
    <source>
        <dbReference type="ARBA" id="ARBA00022741"/>
    </source>
</evidence>
<dbReference type="Gene3D" id="3.40.50.300">
    <property type="entry name" value="P-loop containing nucleotide triphosphate hydrolases"/>
    <property type="match status" value="1"/>
</dbReference>
<dbReference type="InterPro" id="IPR027417">
    <property type="entry name" value="P-loop_NTPase"/>
</dbReference>
<accession>A0ABU5NVS4</accession>
<reference evidence="4 5" key="1">
    <citation type="submission" date="2023-12" db="EMBL/GenBank/DDBJ databases">
        <title>Marinobacter qingdaonensis sp. nov., isolated from the intertidal sediment of Qingdao, PR China.</title>
        <authorList>
            <person name="Li Y."/>
        </authorList>
    </citation>
    <scope>NUCLEOTIDE SEQUENCE [LARGE SCALE GENOMIC DNA]</scope>
    <source>
        <strain evidence="4 5">ASW11-75</strain>
    </source>
</reference>
<evidence type="ECO:0000256" key="2">
    <source>
        <dbReference type="ARBA" id="ARBA00022840"/>
    </source>
</evidence>
<feature type="domain" description="ABC transporter" evidence="3">
    <location>
        <begin position="8"/>
        <end position="230"/>
    </location>
</feature>
<dbReference type="Pfam" id="PF00005">
    <property type="entry name" value="ABC_tran"/>
    <property type="match status" value="1"/>
</dbReference>
<dbReference type="InterPro" id="IPR003593">
    <property type="entry name" value="AAA+_ATPase"/>
</dbReference>
<dbReference type="PANTHER" id="PTHR43514">
    <property type="entry name" value="ABC TRANSPORTER I FAMILY MEMBER 10"/>
    <property type="match status" value="1"/>
</dbReference>
<keyword evidence="1" id="KW-0547">Nucleotide-binding</keyword>
<dbReference type="EMBL" id="JAYDCJ010000003">
    <property type="protein sequence ID" value="MEA1079832.1"/>
    <property type="molecule type" value="Genomic_DNA"/>
</dbReference>
<evidence type="ECO:0000259" key="3">
    <source>
        <dbReference type="PROSITE" id="PS50893"/>
    </source>
</evidence>
<dbReference type="SUPFAM" id="SSF52540">
    <property type="entry name" value="P-loop containing nucleoside triphosphate hydrolases"/>
    <property type="match status" value="1"/>
</dbReference>
<evidence type="ECO:0000313" key="5">
    <source>
        <dbReference type="Proteomes" id="UP001305746"/>
    </source>
</evidence>
<dbReference type="RefSeq" id="WP_322854352.1">
    <property type="nucleotide sequence ID" value="NZ_JAYDCJ010000003.1"/>
</dbReference>
<gene>
    <name evidence="4" type="ORF">U5822_04095</name>
</gene>
<dbReference type="SMART" id="SM00382">
    <property type="entry name" value="AAA"/>
    <property type="match status" value="1"/>
</dbReference>
<dbReference type="GO" id="GO:0005524">
    <property type="term" value="F:ATP binding"/>
    <property type="evidence" value="ECO:0007669"/>
    <property type="project" value="UniProtKB-KW"/>
</dbReference>
<dbReference type="PROSITE" id="PS00211">
    <property type="entry name" value="ABC_TRANSPORTER_1"/>
    <property type="match status" value="1"/>
</dbReference>
<keyword evidence="2 4" id="KW-0067">ATP-binding</keyword>
<dbReference type="InterPro" id="IPR050334">
    <property type="entry name" value="Molybdenum_import_ModC"/>
</dbReference>
<keyword evidence="5" id="KW-1185">Reference proteome</keyword>
<comment type="caution">
    <text evidence="4">The sequence shown here is derived from an EMBL/GenBank/DDBJ whole genome shotgun (WGS) entry which is preliminary data.</text>
</comment>
<dbReference type="PANTHER" id="PTHR43514:SF4">
    <property type="entry name" value="ABC TRANSPORTER I FAMILY MEMBER 10"/>
    <property type="match status" value="1"/>
</dbReference>
<name>A0ABU5NVS4_9GAMM</name>
<dbReference type="PROSITE" id="PS50893">
    <property type="entry name" value="ABC_TRANSPORTER_2"/>
    <property type="match status" value="1"/>
</dbReference>
<sequence>MPNSLTPIRMNDLRLVKGERALLDGVNLTIDHPGVTVIMGPNGAGKSLLLRCLHGLISPDRGRITLGPLTVSGSRSRQAMVFQQPVLLRRTALQNLAFAAPELAKKTPQRLFEALASVNLGDRADQPARMLSGGEQQRLALARALLSKPDLLLLDEATASLDPASVLLIESLVKAQSAQGTKVILVSHDQSQARRMADEIVFISNGRVAEQSPAEQFFSAPQTPVAQAYLAGEILF</sequence>
<protein>
    <submittedName>
        <fullName evidence="4">ATP-binding cassette domain-containing protein</fullName>
    </submittedName>
</protein>
<dbReference type="Proteomes" id="UP001305746">
    <property type="component" value="Unassembled WGS sequence"/>
</dbReference>
<organism evidence="4 5">
    <name type="scientific">Marinobacter qingdaonensis</name>
    <dbReference type="NCBI Taxonomy" id="3108486"/>
    <lineage>
        <taxon>Bacteria</taxon>
        <taxon>Pseudomonadati</taxon>
        <taxon>Pseudomonadota</taxon>
        <taxon>Gammaproteobacteria</taxon>
        <taxon>Pseudomonadales</taxon>
        <taxon>Marinobacteraceae</taxon>
        <taxon>Marinobacter</taxon>
    </lineage>
</organism>